<dbReference type="PROSITE" id="PS01031">
    <property type="entry name" value="SHSP"/>
    <property type="match status" value="1"/>
</dbReference>
<accession>A9NKX8</accession>
<dbReference type="InterPro" id="IPR008978">
    <property type="entry name" value="HSP20-like_chaperone"/>
</dbReference>
<reference evidence="5" key="1">
    <citation type="journal article" date="2008" name="BMC Genomics">
        <title>A conifer genomics resource of 200,000 spruce (Picea spp.) ESTs and 6,464 high-quality, sequence-finished full-length cDNAs for Sitka spruce (Picea sitchensis).</title>
        <authorList>
            <person name="Ralph S.G."/>
            <person name="Chun H.J."/>
            <person name="Kolosova N."/>
            <person name="Cooper D."/>
            <person name="Oddy C."/>
            <person name="Ritland C.E."/>
            <person name="Kirkpatrick R."/>
            <person name="Moore R."/>
            <person name="Barber S."/>
            <person name="Holt R.A."/>
            <person name="Jones S.J."/>
            <person name="Marra M.A."/>
            <person name="Douglas C.J."/>
            <person name="Ritland K."/>
            <person name="Bohlmann J."/>
        </authorList>
    </citation>
    <scope>NUCLEOTIDE SEQUENCE</scope>
    <source>
        <tissue evidence="5">Green portion of the leader tissue</tissue>
    </source>
</reference>
<dbReference type="PANTHER" id="PTHR11527">
    <property type="entry name" value="HEAT-SHOCK PROTEIN 20 FAMILY MEMBER"/>
    <property type="match status" value="1"/>
</dbReference>
<evidence type="ECO:0000313" key="5">
    <source>
        <dbReference type="EMBL" id="ABK21289.1"/>
    </source>
</evidence>
<dbReference type="EMBL" id="EF081909">
    <property type="protein sequence ID" value="ABK21289.1"/>
    <property type="molecule type" value="mRNA"/>
</dbReference>
<proteinExistence type="evidence at transcript level"/>
<dbReference type="SUPFAM" id="SSF49764">
    <property type="entry name" value="HSP20-like chaperones"/>
    <property type="match status" value="1"/>
</dbReference>
<feature type="domain" description="SHSP" evidence="4">
    <location>
        <begin position="37"/>
        <end position="151"/>
    </location>
</feature>
<protein>
    <recommendedName>
        <fullName evidence="4">SHSP domain-containing protein</fullName>
    </recommendedName>
</protein>
<dbReference type="CDD" id="cd06472">
    <property type="entry name" value="ACD_ScHsp26_like"/>
    <property type="match status" value="1"/>
</dbReference>
<evidence type="ECO:0000256" key="3">
    <source>
        <dbReference type="RuleBase" id="RU003616"/>
    </source>
</evidence>
<sequence length="151" mass="17509">MSLIPRLFGSRSSVFDPFSLDLWNPYEVGNSPFLRDDATAIANTHLDWKETSDAHIFKADLPGLRKEEVKIEVEDDRVLKISGERKKEEEQKNDKWHRIERSYGRFLRRFRLPENTKVEEVKATMENGVLTVTVPKQSQPKPEVRAIEISG</sequence>
<dbReference type="Gene3D" id="2.60.40.790">
    <property type="match status" value="1"/>
</dbReference>
<dbReference type="FunFam" id="2.60.40.790:FF:000009">
    <property type="entry name" value="17.6 kDa class I heat shock protein-like"/>
    <property type="match status" value="1"/>
</dbReference>
<name>A9NKX8_PICSI</name>
<organism evidence="5">
    <name type="scientific">Picea sitchensis</name>
    <name type="common">Sitka spruce</name>
    <name type="synonym">Pinus sitchensis</name>
    <dbReference type="NCBI Taxonomy" id="3332"/>
    <lineage>
        <taxon>Eukaryota</taxon>
        <taxon>Viridiplantae</taxon>
        <taxon>Streptophyta</taxon>
        <taxon>Embryophyta</taxon>
        <taxon>Tracheophyta</taxon>
        <taxon>Spermatophyta</taxon>
        <taxon>Pinopsida</taxon>
        <taxon>Pinidae</taxon>
        <taxon>Conifers I</taxon>
        <taxon>Pinales</taxon>
        <taxon>Pinaceae</taxon>
        <taxon>Picea</taxon>
    </lineage>
</organism>
<comment type="similarity">
    <text evidence="2 3">Belongs to the small heat shock protein (HSP20) family.</text>
</comment>
<evidence type="ECO:0000259" key="4">
    <source>
        <dbReference type="PROSITE" id="PS01031"/>
    </source>
</evidence>
<evidence type="ECO:0000256" key="1">
    <source>
        <dbReference type="ARBA" id="ARBA00023016"/>
    </source>
</evidence>
<evidence type="ECO:0000256" key="2">
    <source>
        <dbReference type="PROSITE-ProRule" id="PRU00285"/>
    </source>
</evidence>
<dbReference type="InterPro" id="IPR002068">
    <property type="entry name" value="A-crystallin/Hsp20_dom"/>
</dbReference>
<keyword evidence="1" id="KW-0346">Stress response</keyword>
<dbReference type="Pfam" id="PF00011">
    <property type="entry name" value="HSP20"/>
    <property type="match status" value="1"/>
</dbReference>
<dbReference type="AlphaFoldDB" id="A9NKX8"/>
<dbReference type="InterPro" id="IPR031107">
    <property type="entry name" value="Small_HSP"/>
</dbReference>